<dbReference type="Proteomes" id="UP000193411">
    <property type="component" value="Unassembled WGS sequence"/>
</dbReference>
<feature type="signal peptide" evidence="1">
    <location>
        <begin position="1"/>
        <end position="24"/>
    </location>
</feature>
<gene>
    <name evidence="2" type="ORF">BCR44DRAFT_1442411</name>
</gene>
<name>A0A1Y2H9S8_9FUNG</name>
<feature type="chain" id="PRO_5012688877" evidence="1">
    <location>
        <begin position="25"/>
        <end position="301"/>
    </location>
</feature>
<keyword evidence="1" id="KW-0732">Signal</keyword>
<dbReference type="EMBL" id="MCFL01000061">
    <property type="protein sequence ID" value="ORZ31329.1"/>
    <property type="molecule type" value="Genomic_DNA"/>
</dbReference>
<protein>
    <submittedName>
        <fullName evidence="2">Uncharacterized protein</fullName>
    </submittedName>
</protein>
<evidence type="ECO:0000313" key="2">
    <source>
        <dbReference type="EMBL" id="ORZ31329.1"/>
    </source>
</evidence>
<accession>A0A1Y2H9S8</accession>
<comment type="caution">
    <text evidence="2">The sequence shown here is derived from an EMBL/GenBank/DDBJ whole genome shotgun (WGS) entry which is preliminary data.</text>
</comment>
<keyword evidence="3" id="KW-1185">Reference proteome</keyword>
<dbReference type="AlphaFoldDB" id="A0A1Y2H9S8"/>
<proteinExistence type="predicted"/>
<sequence length="301" mass="34164">MLATKSLTAFLALFLLALTASTLAAPSTPTHLDKRFVKSWIDRKIINPLVDNQVAPILRKQVDETVEKVKPELLNDVPKVFRQTLAEILGVAPIVDNEAKCGWLQPLCNAIIRPLDRIVDNVKTKAKVEVEKVLADSKVHCVNAALRSVKKQLFLDENSKKVLVKRGLKGWYHTKINHFMANVMTEIRPEIHIIVREMSQRYLSKLPNILQSAVNPFLPESLRTPLPQHINDRKAKRGIMDAIRNKIAEWQKAILARIHDVVEDVLVGLEEQIMETVRKTTRKAVADALPFFDEDDAKFKN</sequence>
<dbReference type="OrthoDB" id="5701818at2759"/>
<evidence type="ECO:0000313" key="3">
    <source>
        <dbReference type="Proteomes" id="UP000193411"/>
    </source>
</evidence>
<organism evidence="2 3">
    <name type="scientific">Catenaria anguillulae PL171</name>
    <dbReference type="NCBI Taxonomy" id="765915"/>
    <lineage>
        <taxon>Eukaryota</taxon>
        <taxon>Fungi</taxon>
        <taxon>Fungi incertae sedis</taxon>
        <taxon>Blastocladiomycota</taxon>
        <taxon>Blastocladiomycetes</taxon>
        <taxon>Blastocladiales</taxon>
        <taxon>Catenariaceae</taxon>
        <taxon>Catenaria</taxon>
    </lineage>
</organism>
<evidence type="ECO:0000256" key="1">
    <source>
        <dbReference type="SAM" id="SignalP"/>
    </source>
</evidence>
<reference evidence="2 3" key="1">
    <citation type="submission" date="2016-07" db="EMBL/GenBank/DDBJ databases">
        <title>Pervasive Adenine N6-methylation of Active Genes in Fungi.</title>
        <authorList>
            <consortium name="DOE Joint Genome Institute"/>
            <person name="Mondo S.J."/>
            <person name="Dannebaum R.O."/>
            <person name="Kuo R.C."/>
            <person name="Labutti K."/>
            <person name="Haridas S."/>
            <person name="Kuo A."/>
            <person name="Salamov A."/>
            <person name="Ahrendt S.R."/>
            <person name="Lipzen A."/>
            <person name="Sullivan W."/>
            <person name="Andreopoulos W.B."/>
            <person name="Clum A."/>
            <person name="Lindquist E."/>
            <person name="Daum C."/>
            <person name="Ramamoorthy G.K."/>
            <person name="Gryganskyi A."/>
            <person name="Culley D."/>
            <person name="Magnuson J.K."/>
            <person name="James T.Y."/>
            <person name="O'Malley M.A."/>
            <person name="Stajich J.E."/>
            <person name="Spatafora J.W."/>
            <person name="Visel A."/>
            <person name="Grigoriev I.V."/>
        </authorList>
    </citation>
    <scope>NUCLEOTIDE SEQUENCE [LARGE SCALE GENOMIC DNA]</scope>
    <source>
        <strain evidence="2 3">PL171</strain>
    </source>
</reference>